<proteinExistence type="predicted"/>
<dbReference type="GO" id="GO:0006364">
    <property type="term" value="P:rRNA processing"/>
    <property type="evidence" value="ECO:0007669"/>
    <property type="project" value="InterPro"/>
</dbReference>
<reference evidence="4" key="1">
    <citation type="journal article" date="2018" name="Nat. Microbiol.">
        <title>Leveraging single-cell genomics to expand the fungal tree of life.</title>
        <authorList>
            <person name="Ahrendt S.R."/>
            <person name="Quandt C.A."/>
            <person name="Ciobanu D."/>
            <person name="Clum A."/>
            <person name="Salamov A."/>
            <person name="Andreopoulos B."/>
            <person name="Cheng J.F."/>
            <person name="Woyke T."/>
            <person name="Pelin A."/>
            <person name="Henrissat B."/>
            <person name="Reynolds N.K."/>
            <person name="Benny G.L."/>
            <person name="Smith M.E."/>
            <person name="James T.Y."/>
            <person name="Grigoriev I.V."/>
        </authorList>
    </citation>
    <scope>NUCLEOTIDE SEQUENCE [LARGE SCALE GENOMIC DNA]</scope>
    <source>
        <strain evidence="4">Baker2002</strain>
    </source>
</reference>
<evidence type="ECO:0000256" key="2">
    <source>
        <dbReference type="SAM" id="MobiDB-lite"/>
    </source>
</evidence>
<evidence type="ECO:0000313" key="3">
    <source>
        <dbReference type="EMBL" id="RKP32986.1"/>
    </source>
</evidence>
<dbReference type="EMBL" id="ML004428">
    <property type="protein sequence ID" value="RKP32986.1"/>
    <property type="molecule type" value="Genomic_DNA"/>
</dbReference>
<sequence>MARTRSSTAALSVKFLEDGHISLDAEVVTIDSRESTLEPEEPANKKQAIDVDGSADSEDSDSDSAPEEEFTGVAKQATIERLKREQKRQQDLRRQEREKRKQRDEQLKQQLEARRQRIRELAAAEELPELLPEEVFVADTMEPQGKHLRQEELEQEEMNRKKKAKLEKLREIKALRKQALKKGPVHVQVQTFGLTKKTVPRAEASVLDTKNSWLMRASLGKK</sequence>
<dbReference type="GO" id="GO:0030515">
    <property type="term" value="F:snoRNA binding"/>
    <property type="evidence" value="ECO:0007669"/>
    <property type="project" value="InterPro"/>
</dbReference>
<dbReference type="InterPro" id="IPR013268">
    <property type="entry name" value="UTP16"/>
</dbReference>
<dbReference type="Proteomes" id="UP000268321">
    <property type="component" value="Unassembled WGS sequence"/>
</dbReference>
<feature type="region of interest" description="Disordered" evidence="2">
    <location>
        <begin position="32"/>
        <end position="113"/>
    </location>
</feature>
<feature type="coiled-coil region" evidence="1">
    <location>
        <begin position="148"/>
        <end position="178"/>
    </location>
</feature>
<accession>A0A4P9ZIF5</accession>
<feature type="compositionally biased region" description="Basic and acidic residues" evidence="2">
    <location>
        <begin position="32"/>
        <end position="49"/>
    </location>
</feature>
<dbReference type="AlphaFoldDB" id="A0A4P9ZIF5"/>
<keyword evidence="4" id="KW-1185">Reference proteome</keyword>
<gene>
    <name evidence="3" type="ORF">METBISCDRAFT_20862</name>
</gene>
<name>A0A4P9ZIF5_9ASCO</name>
<dbReference type="OrthoDB" id="4096107at2759"/>
<evidence type="ECO:0000313" key="4">
    <source>
        <dbReference type="Proteomes" id="UP000268321"/>
    </source>
</evidence>
<evidence type="ECO:0000256" key="1">
    <source>
        <dbReference type="SAM" id="Coils"/>
    </source>
</evidence>
<protein>
    <submittedName>
        <fullName evidence="3">Uncharacterized protein</fullName>
    </submittedName>
</protein>
<organism evidence="3 4">
    <name type="scientific">Metschnikowia bicuspidata</name>
    <dbReference type="NCBI Taxonomy" id="27322"/>
    <lineage>
        <taxon>Eukaryota</taxon>
        <taxon>Fungi</taxon>
        <taxon>Dikarya</taxon>
        <taxon>Ascomycota</taxon>
        <taxon>Saccharomycotina</taxon>
        <taxon>Pichiomycetes</taxon>
        <taxon>Metschnikowiaceae</taxon>
        <taxon>Metschnikowia</taxon>
    </lineage>
</organism>
<feature type="compositionally biased region" description="Basic and acidic residues" evidence="2">
    <location>
        <begin position="78"/>
        <end position="113"/>
    </location>
</feature>
<dbReference type="Pfam" id="PF08297">
    <property type="entry name" value="U3_snoRNA_assoc"/>
    <property type="match status" value="1"/>
</dbReference>
<feature type="compositionally biased region" description="Acidic residues" evidence="2">
    <location>
        <begin position="53"/>
        <end position="70"/>
    </location>
</feature>
<keyword evidence="1" id="KW-0175">Coiled coil</keyword>